<keyword evidence="2" id="KW-1185">Reference proteome</keyword>
<gene>
    <name evidence="1" type="ORF">WN944_006532</name>
</gene>
<dbReference type="EMBL" id="JBCGBO010000003">
    <property type="protein sequence ID" value="KAK9214539.1"/>
    <property type="molecule type" value="Genomic_DNA"/>
</dbReference>
<protein>
    <submittedName>
        <fullName evidence="1">Uncharacterized protein</fullName>
    </submittedName>
</protein>
<sequence length="42" mass="4656">MFVDLARPLVQQSWDSDFGLGMKDCSNCNEHSRAGTPPQVAF</sequence>
<evidence type="ECO:0000313" key="1">
    <source>
        <dbReference type="EMBL" id="KAK9214539.1"/>
    </source>
</evidence>
<dbReference type="Proteomes" id="UP001428341">
    <property type="component" value="Unassembled WGS sequence"/>
</dbReference>
<name>A0AAP0MLH4_9ROSI</name>
<proteinExistence type="predicted"/>
<comment type="caution">
    <text evidence="1">The sequence shown here is derived from an EMBL/GenBank/DDBJ whole genome shotgun (WGS) entry which is preliminary data.</text>
</comment>
<reference evidence="1 2" key="1">
    <citation type="submission" date="2024-05" db="EMBL/GenBank/DDBJ databases">
        <title>Haplotype-resolved chromosome-level genome assembly of Huyou (Citrus changshanensis).</title>
        <authorList>
            <person name="Miao C."/>
            <person name="Chen W."/>
            <person name="Wu Y."/>
            <person name="Wang L."/>
            <person name="Zhao S."/>
            <person name="Grierson D."/>
            <person name="Xu C."/>
            <person name="Chen K."/>
        </authorList>
    </citation>
    <scope>NUCLEOTIDE SEQUENCE [LARGE SCALE GENOMIC DNA]</scope>
    <source>
        <strain evidence="1">01-14</strain>
        <tissue evidence="1">Leaf</tissue>
    </source>
</reference>
<evidence type="ECO:0000313" key="2">
    <source>
        <dbReference type="Proteomes" id="UP001428341"/>
    </source>
</evidence>
<dbReference type="AlphaFoldDB" id="A0AAP0MLH4"/>
<accession>A0AAP0MLH4</accession>
<organism evidence="1 2">
    <name type="scientific">Citrus x changshan-huyou</name>
    <dbReference type="NCBI Taxonomy" id="2935761"/>
    <lineage>
        <taxon>Eukaryota</taxon>
        <taxon>Viridiplantae</taxon>
        <taxon>Streptophyta</taxon>
        <taxon>Embryophyta</taxon>
        <taxon>Tracheophyta</taxon>
        <taxon>Spermatophyta</taxon>
        <taxon>Magnoliopsida</taxon>
        <taxon>eudicotyledons</taxon>
        <taxon>Gunneridae</taxon>
        <taxon>Pentapetalae</taxon>
        <taxon>rosids</taxon>
        <taxon>malvids</taxon>
        <taxon>Sapindales</taxon>
        <taxon>Rutaceae</taxon>
        <taxon>Aurantioideae</taxon>
        <taxon>Citrus</taxon>
    </lineage>
</organism>